<dbReference type="InterPro" id="IPR008920">
    <property type="entry name" value="TF_FadR/GntR_C"/>
</dbReference>
<dbReference type="GO" id="GO:0003700">
    <property type="term" value="F:DNA-binding transcription factor activity"/>
    <property type="evidence" value="ECO:0007669"/>
    <property type="project" value="InterPro"/>
</dbReference>
<dbReference type="InterPro" id="IPR036388">
    <property type="entry name" value="WH-like_DNA-bd_sf"/>
</dbReference>
<accession>A0A239EE08</accession>
<gene>
    <name evidence="6" type="ORF">SAMN05216276_1009102</name>
</gene>
<dbReference type="RefSeq" id="WP_089207325.1">
    <property type="nucleotide sequence ID" value="NZ_FZOD01000009.1"/>
</dbReference>
<dbReference type="Pfam" id="PF07729">
    <property type="entry name" value="FCD"/>
    <property type="match status" value="1"/>
</dbReference>
<dbReference type="Proteomes" id="UP000198282">
    <property type="component" value="Unassembled WGS sequence"/>
</dbReference>
<dbReference type="SMART" id="SM00895">
    <property type="entry name" value="FCD"/>
    <property type="match status" value="1"/>
</dbReference>
<proteinExistence type="predicted"/>
<dbReference type="SUPFAM" id="SSF48008">
    <property type="entry name" value="GntR ligand-binding domain-like"/>
    <property type="match status" value="1"/>
</dbReference>
<evidence type="ECO:0000313" key="6">
    <source>
        <dbReference type="EMBL" id="SNS43010.1"/>
    </source>
</evidence>
<dbReference type="GO" id="GO:0003677">
    <property type="term" value="F:DNA binding"/>
    <property type="evidence" value="ECO:0007669"/>
    <property type="project" value="UniProtKB-KW"/>
</dbReference>
<evidence type="ECO:0000256" key="4">
    <source>
        <dbReference type="SAM" id="MobiDB-lite"/>
    </source>
</evidence>
<dbReference type="InterPro" id="IPR000524">
    <property type="entry name" value="Tscrpt_reg_HTH_GntR"/>
</dbReference>
<sequence>MTPGSPLTALKAPVLAGIRRLNALDTVRARIAMAVELGLLKPGERLPPTDEIARSLGVGEITARRALVSLCDEGVLERRRGRTGGTLVAHRPVTGRVLEIEAYRSAADEVHRLIDERLLLECGIAHLAASNAGPRQLEELEALVAQMDRVSSWAEFHTCDERFHTAIAAATGLPSAVGQYGPALRELYRYYLPYPLDYLRESNGEHAELVAALAGRDPLKAVDVTRRHVQTLHQTMFVGLIGPQPPAGVPLAGAPSPPGGPSPSPDAAASALASSECR</sequence>
<keyword evidence="1" id="KW-0805">Transcription regulation</keyword>
<dbReference type="InterPro" id="IPR036390">
    <property type="entry name" value="WH_DNA-bd_sf"/>
</dbReference>
<evidence type="ECO:0000256" key="1">
    <source>
        <dbReference type="ARBA" id="ARBA00023015"/>
    </source>
</evidence>
<dbReference type="OrthoDB" id="9784718at2"/>
<dbReference type="PANTHER" id="PTHR43537:SF5">
    <property type="entry name" value="UXU OPERON TRANSCRIPTIONAL REGULATOR"/>
    <property type="match status" value="1"/>
</dbReference>
<evidence type="ECO:0000256" key="2">
    <source>
        <dbReference type="ARBA" id="ARBA00023125"/>
    </source>
</evidence>
<evidence type="ECO:0000313" key="7">
    <source>
        <dbReference type="Proteomes" id="UP000198282"/>
    </source>
</evidence>
<evidence type="ECO:0000256" key="3">
    <source>
        <dbReference type="ARBA" id="ARBA00023163"/>
    </source>
</evidence>
<dbReference type="Gene3D" id="1.10.10.10">
    <property type="entry name" value="Winged helix-like DNA-binding domain superfamily/Winged helix DNA-binding domain"/>
    <property type="match status" value="1"/>
</dbReference>
<evidence type="ECO:0000259" key="5">
    <source>
        <dbReference type="PROSITE" id="PS50949"/>
    </source>
</evidence>
<name>A0A239EE08_9ACTN</name>
<dbReference type="Gene3D" id="1.20.120.530">
    <property type="entry name" value="GntR ligand-binding domain-like"/>
    <property type="match status" value="1"/>
</dbReference>
<dbReference type="InterPro" id="IPR011711">
    <property type="entry name" value="GntR_C"/>
</dbReference>
<feature type="compositionally biased region" description="Low complexity" evidence="4">
    <location>
        <begin position="265"/>
        <end position="278"/>
    </location>
</feature>
<dbReference type="SUPFAM" id="SSF46785">
    <property type="entry name" value="Winged helix' DNA-binding domain"/>
    <property type="match status" value="1"/>
</dbReference>
<dbReference type="AlphaFoldDB" id="A0A239EE08"/>
<dbReference type="PANTHER" id="PTHR43537">
    <property type="entry name" value="TRANSCRIPTIONAL REGULATOR, GNTR FAMILY"/>
    <property type="match status" value="1"/>
</dbReference>
<dbReference type="CDD" id="cd07377">
    <property type="entry name" value="WHTH_GntR"/>
    <property type="match status" value="1"/>
</dbReference>
<dbReference type="PROSITE" id="PS50949">
    <property type="entry name" value="HTH_GNTR"/>
    <property type="match status" value="1"/>
</dbReference>
<dbReference type="SMART" id="SM00345">
    <property type="entry name" value="HTH_GNTR"/>
    <property type="match status" value="1"/>
</dbReference>
<keyword evidence="2 6" id="KW-0238">DNA-binding</keyword>
<organism evidence="6 7">
    <name type="scientific">Streptosporangium subroseum</name>
    <dbReference type="NCBI Taxonomy" id="106412"/>
    <lineage>
        <taxon>Bacteria</taxon>
        <taxon>Bacillati</taxon>
        <taxon>Actinomycetota</taxon>
        <taxon>Actinomycetes</taxon>
        <taxon>Streptosporangiales</taxon>
        <taxon>Streptosporangiaceae</taxon>
        <taxon>Streptosporangium</taxon>
    </lineage>
</organism>
<feature type="region of interest" description="Disordered" evidence="4">
    <location>
        <begin position="248"/>
        <end position="278"/>
    </location>
</feature>
<keyword evidence="3" id="KW-0804">Transcription</keyword>
<keyword evidence="7" id="KW-1185">Reference proteome</keyword>
<dbReference type="EMBL" id="FZOD01000009">
    <property type="protein sequence ID" value="SNS43010.1"/>
    <property type="molecule type" value="Genomic_DNA"/>
</dbReference>
<feature type="compositionally biased region" description="Pro residues" evidence="4">
    <location>
        <begin position="255"/>
        <end position="264"/>
    </location>
</feature>
<dbReference type="Pfam" id="PF00392">
    <property type="entry name" value="GntR"/>
    <property type="match status" value="1"/>
</dbReference>
<feature type="domain" description="HTH gntR-type" evidence="5">
    <location>
        <begin position="21"/>
        <end position="91"/>
    </location>
</feature>
<reference evidence="6 7" key="1">
    <citation type="submission" date="2017-06" db="EMBL/GenBank/DDBJ databases">
        <authorList>
            <person name="Kim H.J."/>
            <person name="Triplett B.A."/>
        </authorList>
    </citation>
    <scope>NUCLEOTIDE SEQUENCE [LARGE SCALE GENOMIC DNA]</scope>
    <source>
        <strain evidence="6 7">CGMCC 4.2132</strain>
    </source>
</reference>
<protein>
    <submittedName>
        <fullName evidence="6">DNA-binding transcriptional regulator, FadR family</fullName>
    </submittedName>
</protein>